<reference evidence="1 2" key="1">
    <citation type="submission" date="2016-10" db="EMBL/GenBank/DDBJ databases">
        <authorList>
            <person name="de Groot N.N."/>
        </authorList>
    </citation>
    <scope>NUCLEOTIDE SEQUENCE [LARGE SCALE GENOMIC DNA]</scope>
    <source>
        <strain evidence="1 2">CGMCC 4.1859</strain>
    </source>
</reference>
<evidence type="ECO:0000313" key="1">
    <source>
        <dbReference type="EMBL" id="SDG31642.1"/>
    </source>
</evidence>
<evidence type="ECO:0000313" key="2">
    <source>
        <dbReference type="Proteomes" id="UP000198614"/>
    </source>
</evidence>
<sequence>MASTEYLTDDTTEVRGTEVEAALAPAEADGYYRDSRECAALALAGGTTSLLLSPPTPRPKKG</sequence>
<dbReference type="OrthoDB" id="4319998at2"/>
<proteinExistence type="predicted"/>
<dbReference type="EMBL" id="FNAX01000017">
    <property type="protein sequence ID" value="SDG31642.1"/>
    <property type="molecule type" value="Genomic_DNA"/>
</dbReference>
<name>A0A1G7T985_9ACTN</name>
<protein>
    <submittedName>
        <fullName evidence="1">Uncharacterized protein</fullName>
    </submittedName>
</protein>
<organism evidence="1 2">
    <name type="scientific">Streptomyces griseoaurantiacus</name>
    <dbReference type="NCBI Taxonomy" id="68213"/>
    <lineage>
        <taxon>Bacteria</taxon>
        <taxon>Bacillati</taxon>
        <taxon>Actinomycetota</taxon>
        <taxon>Actinomycetes</taxon>
        <taxon>Kitasatosporales</taxon>
        <taxon>Streptomycetaceae</taxon>
        <taxon>Streptomyces</taxon>
        <taxon>Streptomyces aurantiacus group</taxon>
    </lineage>
</organism>
<dbReference type="AlphaFoldDB" id="A0A1G7T985"/>
<accession>A0A1G7T985</accession>
<gene>
    <name evidence="1" type="ORF">SAMN05216260_117109</name>
</gene>
<dbReference type="Proteomes" id="UP000198614">
    <property type="component" value="Unassembled WGS sequence"/>
</dbReference>